<accession>U4PVK7</accession>
<sequence length="58" mass="6335">MSAGRLRPAARTKKPGIPAGLQLEKKAVLGSASNLQIDCLRPFAATIRFRVEAHFLIF</sequence>
<dbReference type="HOGENOM" id="CLU_2976251_0_0_5"/>
<name>U4PVK7_9HYPH</name>
<dbReference type="AlphaFoldDB" id="U4PVK7"/>
<reference evidence="1 2" key="1">
    <citation type="journal article" date="2013" name="Genome Announc.">
        <title>Complete Genome Sequence of the Sesbania Symbiont and Rice Growth-Promoting Endophyte Rhizobium sp. Strain IRBG74.</title>
        <authorList>
            <person name="Crook M.B."/>
            <person name="Mitra S."/>
            <person name="Ane J.M."/>
            <person name="Sadowsky M.J."/>
            <person name="Gyaneshwar P."/>
        </authorList>
    </citation>
    <scope>NUCLEOTIDE SEQUENCE [LARGE SCALE GENOMIC DNA]</scope>
    <source>
        <strain evidence="1 2">IRBG74</strain>
    </source>
</reference>
<dbReference type="EMBL" id="HG518322">
    <property type="protein sequence ID" value="CDI09164.1"/>
    <property type="molecule type" value="Genomic_DNA"/>
</dbReference>
<evidence type="ECO:0000313" key="1">
    <source>
        <dbReference type="EMBL" id="CDI09164.1"/>
    </source>
</evidence>
<dbReference type="KEGG" id="rir:BN877_I2273"/>
<proteinExistence type="predicted"/>
<organism evidence="1 2">
    <name type="scientific">Agrobacterium pusense</name>
    <dbReference type="NCBI Taxonomy" id="648995"/>
    <lineage>
        <taxon>Bacteria</taxon>
        <taxon>Pseudomonadati</taxon>
        <taxon>Pseudomonadota</taxon>
        <taxon>Alphaproteobacteria</taxon>
        <taxon>Hyphomicrobiales</taxon>
        <taxon>Rhizobiaceae</taxon>
        <taxon>Rhizobium/Agrobacterium group</taxon>
        <taxon>Agrobacterium</taxon>
    </lineage>
</organism>
<protein>
    <submittedName>
        <fullName evidence="1">Uncharacterized protein</fullName>
    </submittedName>
</protein>
<gene>
    <name evidence="1" type="ORF">BN877_I2273</name>
</gene>
<evidence type="ECO:0000313" key="2">
    <source>
        <dbReference type="Proteomes" id="UP000016944"/>
    </source>
</evidence>
<dbReference type="Proteomes" id="UP000016944">
    <property type="component" value="Chromosome I"/>
</dbReference>